<proteinExistence type="predicted"/>
<name>A0ABP9YGY9_9FUNG</name>
<evidence type="ECO:0008006" key="3">
    <source>
        <dbReference type="Google" id="ProtNLM"/>
    </source>
</evidence>
<accession>A0ABP9YGY9</accession>
<sequence>MTDNGLPFEVLKMIFDYFKPSRNGKVEYPKKKSLEEVCKSWSLAVRKLVGSDIYLTINEDKLEMFLKDIPYFGHEVKSILLNKCQGGVEIPDQLSKTLLHCPNLTLIAFSGTGTYTRLKMLTQRETQLKTLQKIITDHNEVISLTTDNWGNLDNDSIIDLTGFKYDDSH</sequence>
<comment type="caution">
    <text evidence="1">The sequence shown here is derived from an EMBL/GenBank/DDBJ whole genome shotgun (WGS) entry which is preliminary data.</text>
</comment>
<gene>
    <name evidence="1" type="ORF">HPULCUR_011039</name>
</gene>
<evidence type="ECO:0000313" key="1">
    <source>
        <dbReference type="EMBL" id="GAA5805522.1"/>
    </source>
</evidence>
<evidence type="ECO:0000313" key="2">
    <source>
        <dbReference type="Proteomes" id="UP001476247"/>
    </source>
</evidence>
<organism evidence="1 2">
    <name type="scientific">Helicostylum pulchrum</name>
    <dbReference type="NCBI Taxonomy" id="562976"/>
    <lineage>
        <taxon>Eukaryota</taxon>
        <taxon>Fungi</taxon>
        <taxon>Fungi incertae sedis</taxon>
        <taxon>Mucoromycota</taxon>
        <taxon>Mucoromycotina</taxon>
        <taxon>Mucoromycetes</taxon>
        <taxon>Mucorales</taxon>
        <taxon>Mucorineae</taxon>
        <taxon>Mucoraceae</taxon>
        <taxon>Helicostylum</taxon>
    </lineage>
</organism>
<dbReference type="Proteomes" id="UP001476247">
    <property type="component" value="Unassembled WGS sequence"/>
</dbReference>
<reference evidence="1 2" key="1">
    <citation type="submission" date="2024-04" db="EMBL/GenBank/DDBJ databases">
        <title>genome sequences of Mucor flavus KT1a and Helicostylum pulchrum KT1b strains isolation_sourced from the surface of a dry-aged beef.</title>
        <authorList>
            <person name="Toyotome T."/>
            <person name="Hosono M."/>
            <person name="Torimaru M."/>
            <person name="Fukuda K."/>
            <person name="Mikami N."/>
        </authorList>
    </citation>
    <scope>NUCLEOTIDE SEQUENCE [LARGE SCALE GENOMIC DNA]</scope>
    <source>
        <strain evidence="1 2">KT1b</strain>
    </source>
</reference>
<protein>
    <recommendedName>
        <fullName evidence="3">F-box domain-containing protein</fullName>
    </recommendedName>
</protein>
<dbReference type="EMBL" id="BAABUJ010000046">
    <property type="protein sequence ID" value="GAA5805522.1"/>
    <property type="molecule type" value="Genomic_DNA"/>
</dbReference>
<keyword evidence="2" id="KW-1185">Reference proteome</keyword>